<dbReference type="Proteomes" id="UP000318571">
    <property type="component" value="Chromosome 1"/>
</dbReference>
<evidence type="ECO:0000256" key="2">
    <source>
        <dbReference type="SAM" id="SignalP"/>
    </source>
</evidence>
<feature type="chain" id="PRO_5022017790" description="Folded gastrulation N-terminal domain-containing protein" evidence="2">
    <location>
        <begin position="21"/>
        <end position="302"/>
    </location>
</feature>
<comment type="caution">
    <text evidence="3">The sequence shown here is derived from an EMBL/GenBank/DDBJ whole genome shotgun (WGS) entry which is preliminary data.</text>
</comment>
<feature type="region of interest" description="Disordered" evidence="1">
    <location>
        <begin position="146"/>
        <end position="169"/>
    </location>
</feature>
<feature type="compositionally biased region" description="Basic residues" evidence="1">
    <location>
        <begin position="287"/>
        <end position="296"/>
    </location>
</feature>
<feature type="region of interest" description="Disordered" evidence="1">
    <location>
        <begin position="260"/>
        <end position="302"/>
    </location>
</feature>
<evidence type="ECO:0008006" key="5">
    <source>
        <dbReference type="Google" id="ProtNLM"/>
    </source>
</evidence>
<keyword evidence="2" id="KW-0732">Signal</keyword>
<evidence type="ECO:0000313" key="3">
    <source>
        <dbReference type="EMBL" id="TRY69281.1"/>
    </source>
</evidence>
<proteinExistence type="predicted"/>
<sequence length="302" mass="33299">MCRLTKFVIWMVLFLQTCFALINTHVHEEAYDDDDDYSLVDWPFEQRVIGEATPSTADLVSFSPNLHKLHFDDTTLEPEAESDAESETPKSIPEVESSSQAFDDPLGTSLSQSQEAGLSLSAMDSVMIGALVTESITTAFRLSPNETGLEEDSSFERHQPSTEPPPSLENTIVEQLTPDNLNTAVNTNVDGEATPPKVDPTTLNEETTTPQLLIGFLPVRRLYIPISGFKDDDIPKNSVLHGIPRPYFNPHKEPQRDLGNLKPISNTNAHGHVGIPGKVGQAAPAKPSKHGKKWNLHPRDEE</sequence>
<accession>A0A553NV19</accession>
<feature type="compositionally biased region" description="Acidic residues" evidence="1">
    <location>
        <begin position="76"/>
        <end position="86"/>
    </location>
</feature>
<feature type="signal peptide" evidence="2">
    <location>
        <begin position="1"/>
        <end position="20"/>
    </location>
</feature>
<dbReference type="EMBL" id="VCGU01000010">
    <property type="protein sequence ID" value="TRY69281.1"/>
    <property type="molecule type" value="Genomic_DNA"/>
</dbReference>
<protein>
    <recommendedName>
        <fullName evidence="5">Folded gastrulation N-terminal domain-containing protein</fullName>
    </recommendedName>
</protein>
<evidence type="ECO:0000256" key="1">
    <source>
        <dbReference type="SAM" id="MobiDB-lite"/>
    </source>
</evidence>
<dbReference type="AlphaFoldDB" id="A0A553NV19"/>
<organism evidence="3 4">
    <name type="scientific">Tigriopus californicus</name>
    <name type="common">Marine copepod</name>
    <dbReference type="NCBI Taxonomy" id="6832"/>
    <lineage>
        <taxon>Eukaryota</taxon>
        <taxon>Metazoa</taxon>
        <taxon>Ecdysozoa</taxon>
        <taxon>Arthropoda</taxon>
        <taxon>Crustacea</taxon>
        <taxon>Multicrustacea</taxon>
        <taxon>Hexanauplia</taxon>
        <taxon>Copepoda</taxon>
        <taxon>Harpacticoida</taxon>
        <taxon>Harpacticidae</taxon>
        <taxon>Tigriopus</taxon>
    </lineage>
</organism>
<keyword evidence="4" id="KW-1185">Reference proteome</keyword>
<gene>
    <name evidence="3" type="ORF">TCAL_08081</name>
</gene>
<evidence type="ECO:0000313" key="4">
    <source>
        <dbReference type="Proteomes" id="UP000318571"/>
    </source>
</evidence>
<reference evidence="3 4" key="1">
    <citation type="journal article" date="2018" name="Nat. Ecol. Evol.">
        <title>Genomic signatures of mitonuclear coevolution across populations of Tigriopus californicus.</title>
        <authorList>
            <person name="Barreto F.S."/>
            <person name="Watson E.T."/>
            <person name="Lima T.G."/>
            <person name="Willett C.S."/>
            <person name="Edmands S."/>
            <person name="Li W."/>
            <person name="Burton R.S."/>
        </authorList>
    </citation>
    <scope>NUCLEOTIDE SEQUENCE [LARGE SCALE GENOMIC DNA]</scope>
    <source>
        <strain evidence="3 4">San Diego</strain>
    </source>
</reference>
<name>A0A553NV19_TIGCA</name>
<feature type="region of interest" description="Disordered" evidence="1">
    <location>
        <begin position="76"/>
        <end position="113"/>
    </location>
</feature>